<evidence type="ECO:0000313" key="2">
    <source>
        <dbReference type="EMBL" id="CUX79439.1"/>
    </source>
</evidence>
<proteinExistence type="predicted"/>
<dbReference type="PANTHER" id="PTHR43792">
    <property type="entry name" value="GNAT FAMILY, PUTATIVE (AFU_ORTHOLOGUE AFUA_3G00765)-RELATED-RELATED"/>
    <property type="match status" value="1"/>
</dbReference>
<dbReference type="PANTHER" id="PTHR43792:SF1">
    <property type="entry name" value="N-ACETYLTRANSFERASE DOMAIN-CONTAINING PROTEIN"/>
    <property type="match status" value="1"/>
</dbReference>
<dbReference type="Gene3D" id="3.40.630.30">
    <property type="match status" value="1"/>
</dbReference>
<dbReference type="GO" id="GO:0016747">
    <property type="term" value="F:acyltransferase activity, transferring groups other than amino-acyl groups"/>
    <property type="evidence" value="ECO:0007669"/>
    <property type="project" value="InterPro"/>
</dbReference>
<dbReference type="InterPro" id="IPR000182">
    <property type="entry name" value="GNAT_dom"/>
</dbReference>
<dbReference type="Proteomes" id="UP000182045">
    <property type="component" value="Unassembled WGS sequence"/>
</dbReference>
<dbReference type="InterPro" id="IPR016181">
    <property type="entry name" value="Acyl_CoA_acyltransferase"/>
</dbReference>
<evidence type="ECO:0000313" key="5">
    <source>
        <dbReference type="Proteomes" id="UP000182045"/>
    </source>
</evidence>
<dbReference type="AlphaFoldDB" id="A0A0P7WIP5"/>
<protein>
    <submittedName>
        <fullName evidence="2 3">Acetyltransferase</fullName>
    </submittedName>
</protein>
<dbReference type="EMBL" id="FBYC01000001">
    <property type="protein sequence ID" value="CUX79439.1"/>
    <property type="molecule type" value="Genomic_DNA"/>
</dbReference>
<dbReference type="STRING" id="1666912.Ga0058931_0120"/>
<keyword evidence="3" id="KW-0808">Transferase</keyword>
<accession>A0A0P7WIP5</accession>
<gene>
    <name evidence="2" type="ORF">Ga0058931_0120</name>
    <name evidence="3" type="ORF">HLUCCA05_12615</name>
</gene>
<dbReference type="Pfam" id="PF13302">
    <property type="entry name" value="Acetyltransf_3"/>
    <property type="match status" value="1"/>
</dbReference>
<comment type="caution">
    <text evidence="3">The sequence shown here is derived from an EMBL/GenBank/DDBJ whole genome shotgun (WGS) entry which is preliminary data.</text>
</comment>
<dbReference type="EMBL" id="LJSG01000007">
    <property type="protein sequence ID" value="KPP94015.1"/>
    <property type="molecule type" value="Genomic_DNA"/>
</dbReference>
<reference evidence="3 4" key="1">
    <citation type="submission" date="2015-09" db="EMBL/GenBank/DDBJ databases">
        <title>Identification and resolution of microdiversity through metagenomic sequencing of parallel consortia.</title>
        <authorList>
            <person name="Nelson W.C."/>
            <person name="Romine M.F."/>
            <person name="Lindemann S.R."/>
        </authorList>
    </citation>
    <scope>NUCLEOTIDE SEQUENCE [LARGE SCALE GENOMIC DNA]</scope>
    <source>
        <strain evidence="3">HL-91</strain>
    </source>
</reference>
<sequence length="176" mass="18884">MMPALAHTPVLDTPRLVLRAPQADDLSAFVAYATSARTRFVGGPKTVAQAVEKFAGMIGQWVLHGYGRFTLTRRDTGAPIGHVGPLMLAEAEMPEFTWSLWGADAEGQGFAQEAAQAVAVWAFGPLGLTQASTIIHAENTASHRIAARLGGVQRPDWPAHFGADFTTYHFTKEAAL</sequence>
<dbReference type="InterPro" id="IPR051531">
    <property type="entry name" value="N-acetyltransferase"/>
</dbReference>
<reference evidence="2 5" key="2">
    <citation type="submission" date="2016-01" db="EMBL/GenBank/DDBJ databases">
        <authorList>
            <person name="Varghese N."/>
        </authorList>
    </citation>
    <scope>NUCLEOTIDE SEQUENCE [LARGE SCALE GENOMIC DNA]</scope>
    <source>
        <strain evidence="2 5">HL-91</strain>
    </source>
</reference>
<evidence type="ECO:0000313" key="4">
    <source>
        <dbReference type="Proteomes" id="UP000050413"/>
    </source>
</evidence>
<keyword evidence="5" id="KW-1185">Reference proteome</keyword>
<organism evidence="3 4">
    <name type="scientific">Roseibaca calidilacus</name>
    <dbReference type="NCBI Taxonomy" id="1666912"/>
    <lineage>
        <taxon>Bacteria</taxon>
        <taxon>Pseudomonadati</taxon>
        <taxon>Pseudomonadota</taxon>
        <taxon>Alphaproteobacteria</taxon>
        <taxon>Rhodobacterales</taxon>
        <taxon>Paracoccaceae</taxon>
        <taxon>Roseinatronobacter</taxon>
    </lineage>
</organism>
<evidence type="ECO:0000259" key="1">
    <source>
        <dbReference type="Pfam" id="PF13302"/>
    </source>
</evidence>
<feature type="domain" description="N-acetyltransferase" evidence="1">
    <location>
        <begin position="15"/>
        <end position="151"/>
    </location>
</feature>
<dbReference type="OrthoDB" id="6293260at2"/>
<evidence type="ECO:0000313" key="3">
    <source>
        <dbReference type="EMBL" id="KPP94015.1"/>
    </source>
</evidence>
<dbReference type="SUPFAM" id="SSF55729">
    <property type="entry name" value="Acyl-CoA N-acyltransferases (Nat)"/>
    <property type="match status" value="1"/>
</dbReference>
<dbReference type="Proteomes" id="UP000050413">
    <property type="component" value="Unassembled WGS sequence"/>
</dbReference>
<name>A0A0P7WIP5_9RHOB</name>